<feature type="region of interest" description="Disordered" evidence="1">
    <location>
        <begin position="846"/>
        <end position="867"/>
    </location>
</feature>
<feature type="compositionally biased region" description="Low complexity" evidence="1">
    <location>
        <begin position="1128"/>
        <end position="1164"/>
    </location>
</feature>
<dbReference type="SUPFAM" id="SSF140741">
    <property type="entry name" value="RUN domain-like"/>
    <property type="match status" value="1"/>
</dbReference>
<keyword evidence="4" id="KW-1185">Reference proteome</keyword>
<dbReference type="PANTHER" id="PTHR13328">
    <property type="entry name" value="NEGATIVE ELONGATION FACTOR A NELF-A"/>
    <property type="match status" value="1"/>
</dbReference>
<feature type="region of interest" description="Disordered" evidence="1">
    <location>
        <begin position="586"/>
        <end position="744"/>
    </location>
</feature>
<feature type="compositionally biased region" description="Low complexity" evidence="1">
    <location>
        <begin position="280"/>
        <end position="293"/>
    </location>
</feature>
<organism evidence="3 4">
    <name type="scientific">Macrostomum lignano</name>
    <dbReference type="NCBI Taxonomy" id="282301"/>
    <lineage>
        <taxon>Eukaryota</taxon>
        <taxon>Metazoa</taxon>
        <taxon>Spiralia</taxon>
        <taxon>Lophotrochozoa</taxon>
        <taxon>Platyhelminthes</taxon>
        <taxon>Rhabditophora</taxon>
        <taxon>Macrostomorpha</taxon>
        <taxon>Macrostomida</taxon>
        <taxon>Macrostomidae</taxon>
        <taxon>Macrostomum</taxon>
    </lineage>
</organism>
<feature type="region of interest" description="Disordered" evidence="1">
    <location>
        <begin position="415"/>
        <end position="454"/>
    </location>
</feature>
<protein>
    <recommendedName>
        <fullName evidence="2">RUN domain-containing protein</fullName>
    </recommendedName>
</protein>
<dbReference type="OrthoDB" id="9884296at2759"/>
<dbReference type="EMBL" id="NIVC01002729">
    <property type="protein sequence ID" value="PAA55622.1"/>
    <property type="molecule type" value="Genomic_DNA"/>
</dbReference>
<dbReference type="STRING" id="282301.A0A267E4N5"/>
<proteinExistence type="predicted"/>
<dbReference type="Gene3D" id="1.20.58.900">
    <property type="match status" value="1"/>
</dbReference>
<feature type="compositionally biased region" description="Low complexity" evidence="1">
    <location>
        <begin position="473"/>
        <end position="488"/>
    </location>
</feature>
<dbReference type="InterPro" id="IPR037213">
    <property type="entry name" value="Run_dom_sf"/>
</dbReference>
<reference evidence="3 4" key="1">
    <citation type="submission" date="2017-06" db="EMBL/GenBank/DDBJ databases">
        <title>A platform for efficient transgenesis in Macrostomum lignano, a flatworm model organism for stem cell research.</title>
        <authorList>
            <person name="Berezikov E."/>
        </authorList>
    </citation>
    <scope>NUCLEOTIDE SEQUENCE [LARGE SCALE GENOMIC DNA]</scope>
    <source>
        <strain evidence="3">DV1</strain>
        <tissue evidence="3">Whole organism</tissue>
    </source>
</reference>
<comment type="caution">
    <text evidence="3">The sequence shown here is derived from an EMBL/GenBank/DDBJ whole genome shotgun (WGS) entry which is preliminary data.</text>
</comment>
<feature type="domain" description="RUN" evidence="2">
    <location>
        <begin position="912"/>
        <end position="1066"/>
    </location>
</feature>
<feature type="compositionally biased region" description="Basic and acidic residues" evidence="1">
    <location>
        <begin position="342"/>
        <end position="352"/>
    </location>
</feature>
<feature type="compositionally biased region" description="Low complexity" evidence="1">
    <location>
        <begin position="667"/>
        <end position="682"/>
    </location>
</feature>
<name>A0A267E4N5_9PLAT</name>
<dbReference type="SMART" id="SM00593">
    <property type="entry name" value="RUN"/>
    <property type="match status" value="1"/>
</dbReference>
<dbReference type="PROSITE" id="PS50826">
    <property type="entry name" value="RUN"/>
    <property type="match status" value="1"/>
</dbReference>
<feature type="region of interest" description="Disordered" evidence="1">
    <location>
        <begin position="466"/>
        <end position="499"/>
    </location>
</feature>
<feature type="region of interest" description="Disordered" evidence="1">
    <location>
        <begin position="1072"/>
        <end position="1198"/>
    </location>
</feature>
<dbReference type="Proteomes" id="UP000215902">
    <property type="component" value="Unassembled WGS sequence"/>
</dbReference>
<evidence type="ECO:0000256" key="1">
    <source>
        <dbReference type="SAM" id="MobiDB-lite"/>
    </source>
</evidence>
<feature type="region of interest" description="Disordered" evidence="1">
    <location>
        <begin position="280"/>
        <end position="318"/>
    </location>
</feature>
<feature type="compositionally biased region" description="Polar residues" evidence="1">
    <location>
        <begin position="1189"/>
        <end position="1198"/>
    </location>
</feature>
<feature type="compositionally biased region" description="Gly residues" evidence="1">
    <location>
        <begin position="683"/>
        <end position="692"/>
    </location>
</feature>
<feature type="region of interest" description="Disordered" evidence="1">
    <location>
        <begin position="342"/>
        <end position="400"/>
    </location>
</feature>
<feature type="compositionally biased region" description="Low complexity" evidence="1">
    <location>
        <begin position="367"/>
        <end position="400"/>
    </location>
</feature>
<dbReference type="AlphaFoldDB" id="A0A267E4N5"/>
<dbReference type="PANTHER" id="PTHR13328:SF4">
    <property type="entry name" value="NEGATIVE ELONGATION FACTOR A"/>
    <property type="match status" value="1"/>
</dbReference>
<dbReference type="InterPro" id="IPR004012">
    <property type="entry name" value="Run_dom"/>
</dbReference>
<dbReference type="Pfam" id="PF02759">
    <property type="entry name" value="RUN"/>
    <property type="match status" value="1"/>
</dbReference>
<feature type="compositionally biased region" description="Basic and acidic residues" evidence="1">
    <location>
        <begin position="620"/>
        <end position="629"/>
    </location>
</feature>
<gene>
    <name evidence="3" type="ORF">BOX15_Mlig031446g1</name>
</gene>
<feature type="compositionally biased region" description="Low complexity" evidence="1">
    <location>
        <begin position="432"/>
        <end position="442"/>
    </location>
</feature>
<dbReference type="InterPro" id="IPR052828">
    <property type="entry name" value="NELF-A_domain"/>
</dbReference>
<accession>A0A267E4N5</accession>
<evidence type="ECO:0000313" key="4">
    <source>
        <dbReference type="Proteomes" id="UP000215902"/>
    </source>
</evidence>
<evidence type="ECO:0000259" key="2">
    <source>
        <dbReference type="PROSITE" id="PS50826"/>
    </source>
</evidence>
<evidence type="ECO:0000313" key="3">
    <source>
        <dbReference type="EMBL" id="PAA55622.1"/>
    </source>
</evidence>
<sequence>MDKNMLLIGRLCESAYPAVSSGALPRSVSYPHEMAESTAQDLAYDEDFLQPFEPLSYHSGGRAIHSGLDSAVSNLDLFAQLELAHLDPVRATSQFSSAAAAAAAACLANSSLSEQMSRSDSCLAAAAAAAADAEEAGVGKPLFEPEDSARTDAGVGGAGAGSLLLGNSVAGMTTSVSQSSANVKQILGKSASPNYQVVVGMDASVAMSGASAGSNMSTWMALAKSNKRFVSTSDLEASDDATADDSRLPAAAATSAGSGRPPMTTWSAVRTSSIKDVSAAASPGVANGNNNAPGAPPPPPPTSAGSAGSGGDSAWRQLKSAGGGHLVSWKELNRIVRDARPLDSDQKSRHEMSSSTAQQNAVAWRKQQQQPQQQQQQQHQRLQQQLTPEQQQQVRQQQQQNRYSGTLLELFKRATNTPASASPSGAPPEPAPQQQQQPQPESTLRFLHGGGPGFREFRRRARELVDQQQQFPASAAAAGSAARRTAGRPVGVGRSHSDLQHGRRYIAAQQQQQLPSLAFLRDSLPLADPSSVAAAAAAASASSATTTADAAGDSGIGTAVGDGSVSASAASNFVCRNCGHPQHQQQLARRLAGGKQKRSQSLDTTAASAAAAAADEAEAPESKSAERLRRAARRRVARATDSSRKQRGGLGGSGAKRTLSEPHRLCSVSSAAAAGGTAANSGSGAGASGSGVGYEMTQSLTDSQEEESSAAAAATPHRSTTPQAASSSARRDYPDDSDDGGGGFRAKKSVSFCDRIQFHSPKGQAAASPTAGSAAAGQIWRGGVGSTVDLGAAAAVLPSGDSPHRQQTLLRRPLSLQLNYDVQVIPQQVGLYGDNDSPPLVFCGSPVGSPRRTAESTAAAASQQQRQSRLDRLSQLVSDAIRGVNDLILAATASPLAAGTADASDQQRQQQRLSSVLSQSLCPPLHGLLTDELLSSGGSGGSGPGSRLSFGRSRSQLWQLIEETCKPSGQPASRRLNEVLRQVRSVGGLSTERLKFNAFVAACLNSKQLSAWFHHAASSESILKRYYKPGAFLRSAQTVHCELFADLSTSLELLNSHSFGIELAASASSSVTAAGQNNSRSKPAGQQPLKARHDIKTQQPPPPPPPQHQRPAAPAPPPRVQSRLPRPTSSADSAAASSSVSIGSSASSTASSAAAGVKTKSASSGGSGGGLRSTLSGLMRRPGSSSSSKQQQPGTGKR</sequence>
<feature type="compositionally biased region" description="Pro residues" evidence="1">
    <location>
        <begin position="1099"/>
        <end position="1119"/>
    </location>
</feature>
<feature type="compositionally biased region" description="Low complexity" evidence="1">
    <location>
        <begin position="849"/>
        <end position="867"/>
    </location>
</feature>
<feature type="region of interest" description="Disordered" evidence="1">
    <location>
        <begin position="238"/>
        <end position="266"/>
    </location>
</feature>